<protein>
    <recommendedName>
        <fullName evidence="3">DOMON domain-containing protein</fullName>
    </recommendedName>
</protein>
<dbReference type="EMBL" id="BTSX01000005">
    <property type="protein sequence ID" value="GMT02251.1"/>
    <property type="molecule type" value="Genomic_DNA"/>
</dbReference>
<organism evidence="1 2">
    <name type="scientific">Pristionchus entomophagus</name>
    <dbReference type="NCBI Taxonomy" id="358040"/>
    <lineage>
        <taxon>Eukaryota</taxon>
        <taxon>Metazoa</taxon>
        <taxon>Ecdysozoa</taxon>
        <taxon>Nematoda</taxon>
        <taxon>Chromadorea</taxon>
        <taxon>Rhabditida</taxon>
        <taxon>Rhabditina</taxon>
        <taxon>Diplogasteromorpha</taxon>
        <taxon>Diplogasteroidea</taxon>
        <taxon>Neodiplogasteridae</taxon>
        <taxon>Pristionchus</taxon>
    </lineage>
</organism>
<feature type="non-terminal residue" evidence="1">
    <location>
        <position position="221"/>
    </location>
</feature>
<proteinExistence type="predicted"/>
<evidence type="ECO:0008006" key="3">
    <source>
        <dbReference type="Google" id="ProtNLM"/>
    </source>
</evidence>
<dbReference type="Proteomes" id="UP001432027">
    <property type="component" value="Unassembled WGS sequence"/>
</dbReference>
<sequence>MNENSLTDTTWPIVLYVVDKMEASKYTYHIYDAVMWPSKIINNGILTVMSAYPFSLTAKPSGSSNGVTARLAGFDNAEDGNTDDCPVAFDMPTSDSFDGFMLNINGPIISMLFKDAYGLQMHADLQFTSSFDLSEPGFVTSGGYNGCRKPISGGVQSFRSALIQTSDMYKLRSSTNLYNVNIDVVPNLDLNHKLSIDDYSNQEFFTIYGVNEVPMMIYRCN</sequence>
<keyword evidence="2" id="KW-1185">Reference proteome</keyword>
<accession>A0AAV5U5V9</accession>
<reference evidence="1" key="1">
    <citation type="submission" date="2023-10" db="EMBL/GenBank/DDBJ databases">
        <title>Genome assembly of Pristionchus species.</title>
        <authorList>
            <person name="Yoshida K."/>
            <person name="Sommer R.J."/>
        </authorList>
    </citation>
    <scope>NUCLEOTIDE SEQUENCE</scope>
    <source>
        <strain evidence="1">RS0144</strain>
    </source>
</reference>
<name>A0AAV5U5V9_9BILA</name>
<gene>
    <name evidence="1" type="ORF">PENTCL1PPCAC_24425</name>
</gene>
<comment type="caution">
    <text evidence="1">The sequence shown here is derived from an EMBL/GenBank/DDBJ whole genome shotgun (WGS) entry which is preliminary data.</text>
</comment>
<evidence type="ECO:0000313" key="1">
    <source>
        <dbReference type="EMBL" id="GMT02251.1"/>
    </source>
</evidence>
<dbReference type="AlphaFoldDB" id="A0AAV5U5V9"/>
<evidence type="ECO:0000313" key="2">
    <source>
        <dbReference type="Proteomes" id="UP001432027"/>
    </source>
</evidence>